<evidence type="ECO:0000256" key="8">
    <source>
        <dbReference type="ARBA" id="ARBA00022984"/>
    </source>
</evidence>
<comment type="pathway">
    <text evidence="10">Cell wall biogenesis; peptidoglycan biosynthesis.</text>
</comment>
<keyword evidence="3 10" id="KW-0963">Cytoplasm</keyword>
<evidence type="ECO:0000313" key="14">
    <source>
        <dbReference type="Proteomes" id="UP001589818"/>
    </source>
</evidence>
<dbReference type="InterPro" id="IPR011127">
    <property type="entry name" value="Dala_Dala_lig_N"/>
</dbReference>
<evidence type="ECO:0000256" key="4">
    <source>
        <dbReference type="ARBA" id="ARBA00022598"/>
    </source>
</evidence>
<keyword evidence="9 10" id="KW-0961">Cell wall biogenesis/degradation</keyword>
<dbReference type="PIRSF" id="PIRSF039102">
    <property type="entry name" value="Ddl/VanB"/>
    <property type="match status" value="1"/>
</dbReference>
<dbReference type="Gene3D" id="3.30.1490.20">
    <property type="entry name" value="ATP-grasp fold, A domain"/>
    <property type="match status" value="1"/>
</dbReference>
<dbReference type="HAMAP" id="MF_00047">
    <property type="entry name" value="Dala_Dala_lig"/>
    <property type="match status" value="1"/>
</dbReference>
<keyword evidence="8 10" id="KW-0573">Peptidoglycan synthesis</keyword>
<evidence type="ECO:0000256" key="1">
    <source>
        <dbReference type="ARBA" id="ARBA00004496"/>
    </source>
</evidence>
<evidence type="ECO:0000256" key="9">
    <source>
        <dbReference type="ARBA" id="ARBA00023316"/>
    </source>
</evidence>
<proteinExistence type="inferred from homology"/>
<accession>A0ABV6JLR8</accession>
<dbReference type="SUPFAM" id="SSF52440">
    <property type="entry name" value="PreATP-grasp domain"/>
    <property type="match status" value="1"/>
</dbReference>
<sequence length="311" mass="33817">MKVGVIMGGISSERDVSLMTGEVMLAHLDRDKYEVTPIVLTERDELIGKVKGIDIALLALHGSYGEDGTVQGTLETLGVPYTGSGVLSSSVCMDKDLSKKLLRAEGIKTPDWLCWNSMEEYSAEAVEQLGYPVIVKPNSGGSSIGTQLVPSEELLHAAVQDAFRWDDSVLIESYIKGEEITCSILDGELLPIIGIRSAHSEWFDYQAKYADGGAEEQVIALPAEVEACVRAAAQVCYRILRCSVYGRVDMMLRDGIPYVLEVNTLPGMTTNSLLPKSAAAAGISFSQLLDRIIACSWEEHTRDRGVMGHVE</sequence>
<dbReference type="PANTHER" id="PTHR23132:SF23">
    <property type="entry name" value="D-ALANINE--D-ALANINE LIGASE B"/>
    <property type="match status" value="1"/>
</dbReference>
<keyword evidence="6 11" id="KW-0067">ATP-binding</keyword>
<dbReference type="Gene3D" id="3.30.470.20">
    <property type="entry name" value="ATP-grasp fold, B domain"/>
    <property type="match status" value="1"/>
</dbReference>
<dbReference type="Pfam" id="PF07478">
    <property type="entry name" value="Dala_Dala_lig_C"/>
    <property type="match status" value="1"/>
</dbReference>
<dbReference type="InterPro" id="IPR000291">
    <property type="entry name" value="D-Ala_lig_Van_CS"/>
</dbReference>
<evidence type="ECO:0000256" key="3">
    <source>
        <dbReference type="ARBA" id="ARBA00022490"/>
    </source>
</evidence>
<dbReference type="Pfam" id="PF01820">
    <property type="entry name" value="Dala_Dala_lig_N"/>
    <property type="match status" value="2"/>
</dbReference>
<dbReference type="Gene3D" id="3.40.50.20">
    <property type="match status" value="1"/>
</dbReference>
<evidence type="ECO:0000256" key="2">
    <source>
        <dbReference type="ARBA" id="ARBA00010871"/>
    </source>
</evidence>
<evidence type="ECO:0000256" key="10">
    <source>
        <dbReference type="HAMAP-Rule" id="MF_00047"/>
    </source>
</evidence>
<dbReference type="NCBIfam" id="NF002378">
    <property type="entry name" value="PRK01372.1"/>
    <property type="match status" value="1"/>
</dbReference>
<comment type="similarity">
    <text evidence="2 10">Belongs to the D-alanine--D-alanine ligase family.</text>
</comment>
<comment type="caution">
    <text evidence="13">The sequence shown here is derived from an EMBL/GenBank/DDBJ whole genome shotgun (WGS) entry which is preliminary data.</text>
</comment>
<feature type="domain" description="ATP-grasp" evidence="12">
    <location>
        <begin position="99"/>
        <end position="294"/>
    </location>
</feature>
<gene>
    <name evidence="10" type="primary">ddl</name>
    <name evidence="13" type="ORF">ACFFJ8_34560</name>
</gene>
<dbReference type="Proteomes" id="UP001589818">
    <property type="component" value="Unassembled WGS sequence"/>
</dbReference>
<reference evidence="13 14" key="1">
    <citation type="submission" date="2024-09" db="EMBL/GenBank/DDBJ databases">
        <authorList>
            <person name="Sun Q."/>
            <person name="Mori K."/>
        </authorList>
    </citation>
    <scope>NUCLEOTIDE SEQUENCE [LARGE SCALE GENOMIC DNA]</scope>
    <source>
        <strain evidence="13 14">CCM 4839</strain>
    </source>
</reference>
<dbReference type="SUPFAM" id="SSF56059">
    <property type="entry name" value="Glutathione synthetase ATP-binding domain-like"/>
    <property type="match status" value="1"/>
</dbReference>
<evidence type="ECO:0000256" key="11">
    <source>
        <dbReference type="PROSITE-ProRule" id="PRU00409"/>
    </source>
</evidence>
<comment type="function">
    <text evidence="10">Cell wall formation.</text>
</comment>
<dbReference type="EMBL" id="JBHLVF010000059">
    <property type="protein sequence ID" value="MFC0396464.1"/>
    <property type="molecule type" value="Genomic_DNA"/>
</dbReference>
<evidence type="ECO:0000259" key="12">
    <source>
        <dbReference type="PROSITE" id="PS50975"/>
    </source>
</evidence>
<keyword evidence="7 10" id="KW-0133">Cell shape</keyword>
<dbReference type="PROSITE" id="PS00844">
    <property type="entry name" value="DALA_DALA_LIGASE_2"/>
    <property type="match status" value="1"/>
</dbReference>
<dbReference type="InterPro" id="IPR011095">
    <property type="entry name" value="Dala_Dala_lig_C"/>
</dbReference>
<comment type="subcellular location">
    <subcellularLocation>
        <location evidence="1 10">Cytoplasm</location>
    </subcellularLocation>
</comment>
<dbReference type="PANTHER" id="PTHR23132">
    <property type="entry name" value="D-ALANINE--D-ALANINE LIGASE"/>
    <property type="match status" value="1"/>
</dbReference>
<evidence type="ECO:0000256" key="6">
    <source>
        <dbReference type="ARBA" id="ARBA00022840"/>
    </source>
</evidence>
<dbReference type="PROSITE" id="PS50975">
    <property type="entry name" value="ATP_GRASP"/>
    <property type="match status" value="1"/>
</dbReference>
<keyword evidence="14" id="KW-1185">Reference proteome</keyword>
<dbReference type="EC" id="6.3.2.4" evidence="10"/>
<dbReference type="NCBIfam" id="TIGR01205">
    <property type="entry name" value="D_ala_D_alaTIGR"/>
    <property type="match status" value="1"/>
</dbReference>
<evidence type="ECO:0000256" key="5">
    <source>
        <dbReference type="ARBA" id="ARBA00022741"/>
    </source>
</evidence>
<dbReference type="PROSITE" id="PS00843">
    <property type="entry name" value="DALA_DALA_LIGASE_1"/>
    <property type="match status" value="1"/>
</dbReference>
<keyword evidence="4 10" id="KW-0436">Ligase</keyword>
<evidence type="ECO:0000313" key="13">
    <source>
        <dbReference type="EMBL" id="MFC0396464.1"/>
    </source>
</evidence>
<dbReference type="InterPro" id="IPR011761">
    <property type="entry name" value="ATP-grasp"/>
</dbReference>
<dbReference type="InterPro" id="IPR016185">
    <property type="entry name" value="PreATP-grasp_dom_sf"/>
</dbReference>
<dbReference type="InterPro" id="IPR013815">
    <property type="entry name" value="ATP_grasp_subdomain_1"/>
</dbReference>
<organism evidence="13 14">
    <name type="scientific">Paenibacillus mendelii</name>
    <dbReference type="NCBI Taxonomy" id="206163"/>
    <lineage>
        <taxon>Bacteria</taxon>
        <taxon>Bacillati</taxon>
        <taxon>Bacillota</taxon>
        <taxon>Bacilli</taxon>
        <taxon>Bacillales</taxon>
        <taxon>Paenibacillaceae</taxon>
        <taxon>Paenibacillus</taxon>
    </lineage>
</organism>
<comment type="catalytic activity">
    <reaction evidence="10">
        <text>2 D-alanine + ATP = D-alanyl-D-alanine + ADP + phosphate + H(+)</text>
        <dbReference type="Rhea" id="RHEA:11224"/>
        <dbReference type="ChEBI" id="CHEBI:15378"/>
        <dbReference type="ChEBI" id="CHEBI:30616"/>
        <dbReference type="ChEBI" id="CHEBI:43474"/>
        <dbReference type="ChEBI" id="CHEBI:57416"/>
        <dbReference type="ChEBI" id="CHEBI:57822"/>
        <dbReference type="ChEBI" id="CHEBI:456216"/>
        <dbReference type="EC" id="6.3.2.4"/>
    </reaction>
</comment>
<dbReference type="GO" id="GO:0008716">
    <property type="term" value="F:D-alanine-D-alanine ligase activity"/>
    <property type="evidence" value="ECO:0007669"/>
    <property type="project" value="UniProtKB-EC"/>
</dbReference>
<dbReference type="RefSeq" id="WP_204821989.1">
    <property type="nucleotide sequence ID" value="NZ_JANHOF010000017.1"/>
</dbReference>
<protein>
    <recommendedName>
        <fullName evidence="10">D-alanine--D-alanine ligase</fullName>
        <ecNumber evidence="10">6.3.2.4</ecNumber>
    </recommendedName>
    <alternativeName>
        <fullName evidence="10">D-Ala-D-Ala ligase</fullName>
    </alternativeName>
    <alternativeName>
        <fullName evidence="10">D-alanylalanine synthetase</fullName>
    </alternativeName>
</protein>
<dbReference type="InterPro" id="IPR005905">
    <property type="entry name" value="D_ala_D_ala"/>
</dbReference>
<keyword evidence="5 11" id="KW-0547">Nucleotide-binding</keyword>
<name>A0ABV6JLR8_9BACL</name>
<evidence type="ECO:0000256" key="7">
    <source>
        <dbReference type="ARBA" id="ARBA00022960"/>
    </source>
</evidence>